<gene>
    <name evidence="1" type="ORF">MANES_05G200000</name>
</gene>
<name>A0A2C9VXY2_MANES</name>
<reference evidence="1" key="1">
    <citation type="submission" date="2016-02" db="EMBL/GenBank/DDBJ databases">
        <title>WGS assembly of Manihot esculenta.</title>
        <authorList>
            <person name="Bredeson J.V."/>
            <person name="Prochnik S.E."/>
            <person name="Lyons J.B."/>
            <person name="Schmutz J."/>
            <person name="Grimwood J."/>
            <person name="Vrebalov J."/>
            <person name="Bart R.S."/>
            <person name="Amuge T."/>
            <person name="Ferguson M.E."/>
            <person name="Green R."/>
            <person name="Putnam N."/>
            <person name="Stites J."/>
            <person name="Rounsley S."/>
            <person name="Rokhsar D.S."/>
        </authorList>
    </citation>
    <scope>NUCLEOTIDE SEQUENCE [LARGE SCALE GENOMIC DNA]</scope>
    <source>
        <tissue evidence="1">Leaf</tissue>
    </source>
</reference>
<proteinExistence type="predicted"/>
<protein>
    <submittedName>
        <fullName evidence="1">Uncharacterized protein</fullName>
    </submittedName>
</protein>
<sequence length="58" mass="6585">MSINLYLCLHNYITSKNDKLSCYIGKPLYSKTQPSLLLKFNIKFDSILPKKHSPGVLG</sequence>
<evidence type="ECO:0000313" key="1">
    <source>
        <dbReference type="EMBL" id="OAY51254.1"/>
    </source>
</evidence>
<accession>A0A2C9VXY2</accession>
<organism evidence="1">
    <name type="scientific">Manihot esculenta</name>
    <name type="common">Cassava</name>
    <name type="synonym">Jatropha manihot</name>
    <dbReference type="NCBI Taxonomy" id="3983"/>
    <lineage>
        <taxon>Eukaryota</taxon>
        <taxon>Viridiplantae</taxon>
        <taxon>Streptophyta</taxon>
        <taxon>Embryophyta</taxon>
        <taxon>Tracheophyta</taxon>
        <taxon>Spermatophyta</taxon>
        <taxon>Magnoliopsida</taxon>
        <taxon>eudicotyledons</taxon>
        <taxon>Gunneridae</taxon>
        <taxon>Pentapetalae</taxon>
        <taxon>rosids</taxon>
        <taxon>fabids</taxon>
        <taxon>Malpighiales</taxon>
        <taxon>Euphorbiaceae</taxon>
        <taxon>Crotonoideae</taxon>
        <taxon>Manihoteae</taxon>
        <taxon>Manihot</taxon>
    </lineage>
</organism>
<dbReference type="AlphaFoldDB" id="A0A2C9VXY2"/>
<dbReference type="EMBL" id="CM004391">
    <property type="protein sequence ID" value="OAY51254.1"/>
    <property type="molecule type" value="Genomic_DNA"/>
</dbReference>